<dbReference type="Gene3D" id="1.20.58.320">
    <property type="entry name" value="TPR-like"/>
    <property type="match status" value="1"/>
</dbReference>
<dbReference type="Proteomes" id="UP000600877">
    <property type="component" value="Unassembled WGS sequence"/>
</dbReference>
<keyword evidence="2" id="KW-1185">Reference proteome</keyword>
<dbReference type="RefSeq" id="WP_189374463.1">
    <property type="nucleotide sequence ID" value="NZ_BMYW01000007.1"/>
</dbReference>
<reference evidence="2" key="1">
    <citation type="journal article" date="2019" name="Int. J. Syst. Evol. Microbiol.">
        <title>The Global Catalogue of Microorganisms (GCM) 10K type strain sequencing project: providing services to taxonomists for standard genome sequencing and annotation.</title>
        <authorList>
            <consortium name="The Broad Institute Genomics Platform"/>
            <consortium name="The Broad Institute Genome Sequencing Center for Infectious Disease"/>
            <person name="Wu L."/>
            <person name="Ma J."/>
        </authorList>
    </citation>
    <scope>NUCLEOTIDE SEQUENCE [LARGE SCALE GENOMIC DNA]</scope>
    <source>
        <strain evidence="2">KCTC 32041</strain>
    </source>
</reference>
<organism evidence="1 2">
    <name type="scientific">Vogesella alkaliphila</name>
    <dbReference type="NCBI Taxonomy" id="1193621"/>
    <lineage>
        <taxon>Bacteria</taxon>
        <taxon>Pseudomonadati</taxon>
        <taxon>Pseudomonadota</taxon>
        <taxon>Betaproteobacteria</taxon>
        <taxon>Neisseriales</taxon>
        <taxon>Chromobacteriaceae</taxon>
        <taxon>Vogesella</taxon>
    </lineage>
</organism>
<name>A0ABQ2YUK0_9NEIS</name>
<dbReference type="InterPro" id="IPR011990">
    <property type="entry name" value="TPR-like_helical_dom_sf"/>
</dbReference>
<dbReference type="Gene3D" id="1.25.40.10">
    <property type="entry name" value="Tetratricopeptide repeat domain"/>
    <property type="match status" value="1"/>
</dbReference>
<dbReference type="InterPro" id="IPR010323">
    <property type="entry name" value="DUF924"/>
</dbReference>
<protein>
    <submittedName>
        <fullName evidence="1">Membrane protein</fullName>
    </submittedName>
</protein>
<dbReference type="EMBL" id="BMYW01000007">
    <property type="protein sequence ID" value="GGX94554.1"/>
    <property type="molecule type" value="Genomic_DNA"/>
</dbReference>
<sequence>MLWHQEVLQFWFGGDSDEMLAIPREAWFRKDEAFDTIIRERFLPLVDGLQADRLDPPLHDARQTLAWLIVADQFPRNLFRGEARAFASDAQARDVAHAMLAAGLDAQLPPVARWFCYLPLEHSERLSDQDDCVHCFSALPADSPGYAGVLDYAQRHRDIIARFGRFPHRNAALGRDNTAEETAFLQQPGSSF</sequence>
<dbReference type="Pfam" id="PF06041">
    <property type="entry name" value="DUF924"/>
    <property type="match status" value="1"/>
</dbReference>
<evidence type="ECO:0000313" key="2">
    <source>
        <dbReference type="Proteomes" id="UP000600877"/>
    </source>
</evidence>
<accession>A0ABQ2YUK0</accession>
<dbReference type="SUPFAM" id="SSF48452">
    <property type="entry name" value="TPR-like"/>
    <property type="match status" value="1"/>
</dbReference>
<comment type="caution">
    <text evidence="1">The sequence shown here is derived from an EMBL/GenBank/DDBJ whole genome shotgun (WGS) entry which is preliminary data.</text>
</comment>
<gene>
    <name evidence="1" type="ORF">GCM10011290_23060</name>
</gene>
<proteinExistence type="predicted"/>
<evidence type="ECO:0000313" key="1">
    <source>
        <dbReference type="EMBL" id="GGX94554.1"/>
    </source>
</evidence>